<dbReference type="RefSeq" id="WP_090284735.1">
    <property type="nucleotide sequence ID" value="NZ_FMWO01000037.1"/>
</dbReference>
<dbReference type="AlphaFoldDB" id="A0A1G5SCG6"/>
<feature type="transmembrane region" description="Helical" evidence="1">
    <location>
        <begin position="164"/>
        <end position="187"/>
    </location>
</feature>
<dbReference type="OrthoDB" id="5540921at2"/>
<accession>A0A1G5SCG6</accession>
<protein>
    <recommendedName>
        <fullName evidence="4">Cytochrome b561 bacterial/Ni-hydrogenase domain-containing protein</fullName>
    </recommendedName>
</protein>
<evidence type="ECO:0008006" key="4">
    <source>
        <dbReference type="Google" id="ProtNLM"/>
    </source>
</evidence>
<keyword evidence="1" id="KW-1133">Transmembrane helix</keyword>
<feature type="transmembrane region" description="Helical" evidence="1">
    <location>
        <begin position="105"/>
        <end position="124"/>
    </location>
</feature>
<evidence type="ECO:0000313" key="2">
    <source>
        <dbReference type="EMBL" id="SCZ84886.1"/>
    </source>
</evidence>
<feature type="transmembrane region" description="Helical" evidence="1">
    <location>
        <begin position="12"/>
        <end position="30"/>
    </location>
</feature>
<feature type="transmembrane region" description="Helical" evidence="1">
    <location>
        <begin position="50"/>
        <end position="71"/>
    </location>
</feature>
<keyword evidence="1" id="KW-0472">Membrane</keyword>
<dbReference type="EMBL" id="FMWO01000037">
    <property type="protein sequence ID" value="SCZ84886.1"/>
    <property type="molecule type" value="Genomic_DNA"/>
</dbReference>
<feature type="transmembrane region" description="Helical" evidence="1">
    <location>
        <begin position="130"/>
        <end position="152"/>
    </location>
</feature>
<sequence>MWQSLRPIKGILIYTAIIFWASLAYFMYAYSVYPVIEEKETFMAEIGEGFGNAALVILIFIYFCTFLKLMLGEGKLAKRLLPDCLPPMNSSFLNQLLVVLNRTHVFVGIAAISVILLHIALIGFSRYTHILFFPAALILVVWQGLFGLFLTWRYSPAELKQFSYLVHAQFFTGIAIGIFALFGHILIDD</sequence>
<reference evidence="2 3" key="1">
    <citation type="submission" date="2016-10" db="EMBL/GenBank/DDBJ databases">
        <authorList>
            <person name="de Groot N.N."/>
        </authorList>
    </citation>
    <scope>NUCLEOTIDE SEQUENCE [LARGE SCALE GENOMIC DNA]</scope>
    <source>
        <strain evidence="2">1</strain>
    </source>
</reference>
<name>A0A1G5SCG6_9PROT</name>
<gene>
    <name evidence="2" type="ORF">NSMM_300005</name>
</gene>
<organism evidence="2 3">
    <name type="scientific">Nitrosomonas mobilis</name>
    <dbReference type="NCBI Taxonomy" id="51642"/>
    <lineage>
        <taxon>Bacteria</taxon>
        <taxon>Pseudomonadati</taxon>
        <taxon>Pseudomonadota</taxon>
        <taxon>Betaproteobacteria</taxon>
        <taxon>Nitrosomonadales</taxon>
        <taxon>Nitrosomonadaceae</taxon>
        <taxon>Nitrosomonas</taxon>
    </lineage>
</organism>
<keyword evidence="3" id="KW-1185">Reference proteome</keyword>
<keyword evidence="1" id="KW-0812">Transmembrane</keyword>
<evidence type="ECO:0000313" key="3">
    <source>
        <dbReference type="Proteomes" id="UP000198729"/>
    </source>
</evidence>
<evidence type="ECO:0000256" key="1">
    <source>
        <dbReference type="SAM" id="Phobius"/>
    </source>
</evidence>
<dbReference type="Proteomes" id="UP000198729">
    <property type="component" value="Unassembled WGS sequence"/>
</dbReference>
<proteinExistence type="predicted"/>